<comment type="caution">
    <text evidence="1">The sequence shown here is derived from an EMBL/GenBank/DDBJ whole genome shotgun (WGS) entry which is preliminary data.</text>
</comment>
<dbReference type="SUPFAM" id="SSF46785">
    <property type="entry name" value="Winged helix' DNA-binding domain"/>
    <property type="match status" value="1"/>
</dbReference>
<dbReference type="Pfam" id="PF12802">
    <property type="entry name" value="MarR_2"/>
    <property type="match status" value="1"/>
</dbReference>
<dbReference type="PANTHER" id="PTHR33164:SF43">
    <property type="entry name" value="HTH-TYPE TRANSCRIPTIONAL REPRESSOR YETL"/>
    <property type="match status" value="1"/>
</dbReference>
<dbReference type="InterPro" id="IPR036390">
    <property type="entry name" value="WH_DNA-bd_sf"/>
</dbReference>
<gene>
    <name evidence="1" type="primary">mprA_2</name>
    <name evidence="1" type="ORF">ACH61_01180</name>
</gene>
<dbReference type="EMBL" id="LIIN01000029">
    <property type="protein sequence ID" value="KZX21692.1"/>
    <property type="molecule type" value="Genomic_DNA"/>
</dbReference>
<dbReference type="AlphaFoldDB" id="A0A166I637"/>
<dbReference type="PROSITE" id="PS50995">
    <property type="entry name" value="HTH_MARR_2"/>
    <property type="match status" value="1"/>
</dbReference>
<accession>A0A166I637</accession>
<evidence type="ECO:0000313" key="1">
    <source>
        <dbReference type="EMBL" id="KZX21692.1"/>
    </source>
</evidence>
<dbReference type="GO" id="GO:0006950">
    <property type="term" value="P:response to stress"/>
    <property type="evidence" value="ECO:0007669"/>
    <property type="project" value="TreeGrafter"/>
</dbReference>
<dbReference type="SMART" id="SM00347">
    <property type="entry name" value="HTH_MARR"/>
    <property type="match status" value="1"/>
</dbReference>
<dbReference type="InterPro" id="IPR039422">
    <property type="entry name" value="MarR/SlyA-like"/>
</dbReference>
<dbReference type="Gene3D" id="1.10.10.10">
    <property type="entry name" value="Winged helix-like DNA-binding domain superfamily/Winged helix DNA-binding domain"/>
    <property type="match status" value="1"/>
</dbReference>
<proteinExistence type="predicted"/>
<dbReference type="GO" id="GO:0003700">
    <property type="term" value="F:DNA-binding transcription factor activity"/>
    <property type="evidence" value="ECO:0007669"/>
    <property type="project" value="InterPro"/>
</dbReference>
<evidence type="ECO:0000313" key="2">
    <source>
        <dbReference type="Proteomes" id="UP000076717"/>
    </source>
</evidence>
<dbReference type="PANTHER" id="PTHR33164">
    <property type="entry name" value="TRANSCRIPTIONAL REGULATOR, MARR FAMILY"/>
    <property type="match status" value="1"/>
</dbReference>
<sequence>MQVRERVGSSRPAGSSHWRASFVAERKRRGHASTPSVASLDHRAIRLSRLFRMDEATPTRHGAAPHSGEASEPGAVEVLAAMRSFRTAEAAMRRRTRGSMGMGENDLLAVQFLMRRQQKGRHVSPKDLAAYLGISSASTTVLIDRLAKSGHVVREPHPSDRRAIRIVATPTSHREVRETLDEMHRRMLEAAEALSPAETGVVVRFLETLRGIVERPADADPLLVPAVSQDEFASADDAPEQRRA</sequence>
<name>A0A166I637_9MICO</name>
<dbReference type="InterPro" id="IPR000835">
    <property type="entry name" value="HTH_MarR-typ"/>
</dbReference>
<dbReference type="Proteomes" id="UP000076717">
    <property type="component" value="Unassembled WGS sequence"/>
</dbReference>
<dbReference type="PATRIC" id="fig|1671680.3.peg.1239"/>
<dbReference type="InterPro" id="IPR036388">
    <property type="entry name" value="WH-like_DNA-bd_sf"/>
</dbReference>
<protein>
    <submittedName>
        <fullName evidence="1">Transcriptional repressor MprA</fullName>
    </submittedName>
</protein>
<keyword evidence="2" id="KW-1185">Reference proteome</keyword>
<organism evidence="1 2">
    <name type="scientific">Rathayibacter tanaceti</name>
    <dbReference type="NCBI Taxonomy" id="1671680"/>
    <lineage>
        <taxon>Bacteria</taxon>
        <taxon>Bacillati</taxon>
        <taxon>Actinomycetota</taxon>
        <taxon>Actinomycetes</taxon>
        <taxon>Micrococcales</taxon>
        <taxon>Microbacteriaceae</taxon>
        <taxon>Rathayibacter</taxon>
    </lineage>
</organism>
<reference evidence="1 2" key="1">
    <citation type="submission" date="2015-08" db="EMBL/GenBank/DDBJ databases">
        <title>Draft Genome Sequence of Rathayibacter sp. Strain VKM Ac-2596 Isolated from Leaf Gall Induced by Plant-Parasitic Nematodes.</title>
        <authorList>
            <person name="Vasilenko O.V."/>
            <person name="Starodumova I.P."/>
            <person name="Tarlachkov S.V."/>
            <person name="Dorofeeva L.V."/>
            <person name="Evtushenko L.I."/>
        </authorList>
    </citation>
    <scope>NUCLEOTIDE SEQUENCE [LARGE SCALE GENOMIC DNA]</scope>
    <source>
        <strain evidence="1 2">VKM Ac-2596</strain>
    </source>
</reference>